<proteinExistence type="predicted"/>
<gene>
    <name evidence="1" type="ORF">BTM25_15040</name>
</gene>
<evidence type="ECO:0000313" key="2">
    <source>
        <dbReference type="Proteomes" id="UP000242367"/>
    </source>
</evidence>
<comment type="caution">
    <text evidence="1">The sequence shown here is derived from an EMBL/GenBank/DDBJ whole genome shotgun (WGS) entry which is preliminary data.</text>
</comment>
<protein>
    <submittedName>
        <fullName evidence="1">Uncharacterized protein</fullName>
    </submittedName>
</protein>
<dbReference type="AlphaFoldDB" id="A0A2P4UPW7"/>
<accession>A0A2P4UPW7</accession>
<name>A0A2P4UPW7_9ACTN</name>
<evidence type="ECO:0000313" key="1">
    <source>
        <dbReference type="EMBL" id="POM27095.1"/>
    </source>
</evidence>
<sequence>MRETWTSHEAWAYECQNCGTRWQEQFDVVHDGRAATVYQSDGRPCVPPWTGHDCPDCHSGNLYSAPYQRSPAVPRSRHDGDPRLMSRLRRLHAW</sequence>
<dbReference type="RefSeq" id="WP_146058999.1">
    <property type="nucleotide sequence ID" value="NZ_MTBP01000001.1"/>
</dbReference>
<dbReference type="EMBL" id="MTBP01000001">
    <property type="protein sequence ID" value="POM27095.1"/>
    <property type="molecule type" value="Genomic_DNA"/>
</dbReference>
<dbReference type="Proteomes" id="UP000242367">
    <property type="component" value="Unassembled WGS sequence"/>
</dbReference>
<organism evidence="1 2">
    <name type="scientific">Actinomadura rubteroloni</name>
    <dbReference type="NCBI Taxonomy" id="1926885"/>
    <lineage>
        <taxon>Bacteria</taxon>
        <taxon>Bacillati</taxon>
        <taxon>Actinomycetota</taxon>
        <taxon>Actinomycetes</taxon>
        <taxon>Streptosporangiales</taxon>
        <taxon>Thermomonosporaceae</taxon>
        <taxon>Actinomadura</taxon>
    </lineage>
</organism>
<reference evidence="1 2" key="1">
    <citation type="journal article" date="2017" name="Chemistry">
        <title>Isolation, Biosynthesis and Chemical Modifications of Rubterolones A-F: Rare Tropolone Alkaloids from Actinomadura sp. 5-2.</title>
        <authorList>
            <person name="Guo H."/>
            <person name="Benndorf R."/>
            <person name="Leichnitz D."/>
            <person name="Klassen J.L."/>
            <person name="Vollmers J."/>
            <person name="Gorls H."/>
            <person name="Steinacker M."/>
            <person name="Weigel C."/>
            <person name="Dahse H.M."/>
            <person name="Kaster A.K."/>
            <person name="de Beer Z.W."/>
            <person name="Poulsen M."/>
            <person name="Beemelmanns C."/>
        </authorList>
    </citation>
    <scope>NUCLEOTIDE SEQUENCE [LARGE SCALE GENOMIC DNA]</scope>
    <source>
        <strain evidence="1 2">5-2</strain>
    </source>
</reference>
<keyword evidence="2" id="KW-1185">Reference proteome</keyword>